<evidence type="ECO:0000256" key="12">
    <source>
        <dbReference type="ARBA" id="ARBA00022786"/>
    </source>
</evidence>
<name>A0A7G2ECK6_ARATH</name>
<evidence type="ECO:0000256" key="19">
    <source>
        <dbReference type="SAM" id="MobiDB-lite"/>
    </source>
</evidence>
<evidence type="ECO:0000256" key="3">
    <source>
        <dbReference type="ARBA" id="ARBA00004906"/>
    </source>
</evidence>
<dbReference type="Gene3D" id="3.30.40.10">
    <property type="entry name" value="Zinc/RING finger domain, C3HC4 (zinc finger)"/>
    <property type="match status" value="1"/>
</dbReference>
<evidence type="ECO:0000256" key="7">
    <source>
        <dbReference type="ARBA" id="ARBA00022593"/>
    </source>
</evidence>
<evidence type="ECO:0000259" key="20">
    <source>
        <dbReference type="PROSITE" id="PS50089"/>
    </source>
</evidence>
<evidence type="ECO:0000256" key="11">
    <source>
        <dbReference type="ARBA" id="ARBA00022771"/>
    </source>
</evidence>
<dbReference type="SUPFAM" id="SSF57850">
    <property type="entry name" value="RING/U-box"/>
    <property type="match status" value="1"/>
</dbReference>
<evidence type="ECO:0000256" key="5">
    <source>
        <dbReference type="ARBA" id="ARBA00012483"/>
    </source>
</evidence>
<evidence type="ECO:0000256" key="15">
    <source>
        <dbReference type="ARBA" id="ARBA00022989"/>
    </source>
</evidence>
<keyword evidence="7" id="KW-0962">Peroxisome biogenesis</keyword>
<evidence type="ECO:0000256" key="2">
    <source>
        <dbReference type="ARBA" id="ARBA00004585"/>
    </source>
</evidence>
<dbReference type="InterPro" id="IPR001841">
    <property type="entry name" value="Znf_RING"/>
</dbReference>
<dbReference type="PANTHER" id="PTHR23350:SF0">
    <property type="entry name" value="PEROXISOME BIOGENESIS FACTOR 10"/>
    <property type="match status" value="1"/>
</dbReference>
<evidence type="ECO:0000256" key="6">
    <source>
        <dbReference type="ARBA" id="ARBA00022448"/>
    </source>
</evidence>
<keyword evidence="17" id="KW-0576">Peroxisome</keyword>
<dbReference type="CDD" id="cd16527">
    <property type="entry name" value="RING-HC_PEX10"/>
    <property type="match status" value="1"/>
</dbReference>
<evidence type="ECO:0000256" key="13">
    <source>
        <dbReference type="ARBA" id="ARBA00022833"/>
    </source>
</evidence>
<comment type="catalytic activity">
    <reaction evidence="1">
        <text>S-ubiquitinyl-[E2 ubiquitin-conjugating enzyme]-L-cysteine + [acceptor protein]-L-lysine = [E2 ubiquitin-conjugating enzyme]-L-cysteine + N(6)-ubiquitinyl-[acceptor protein]-L-lysine.</text>
        <dbReference type="EC" id="2.3.2.27"/>
    </reaction>
</comment>
<sequence length="389" mass="43188">MRLNGDSGPGQDEPGLSGFHGGIRRFPLAAQPEIMRAAEKDDQYASFIHEACRDAFRHLFGTRIALAYQKEMKLLGQMLYYVLTTGPYGLSPTPARRALFILYQTAVPYIAERISTRAATQAVTFDESDEFFGDSHIHSPRMIDLPSSSQVETSTSVVSRLNDRLKRSWHRAIQRWPVVLPVAREVLQLVVRANLMLFYFEGFYYHISKRASGVRYVFIGKQLNQRPRYQILGVFLLIQLCILAAEGLRRSNLSSITSSIQQASIGSYQTSGGRGLPVLNEEGNLITSEAEKGNWSTSDSTSTEAVGKCTLCLSTRQHPTATPCGHVFCWSCIMEWCNEKQECPLCRTPNTHSSLKGKAAKTVTPKDSASATGMESASASDFLSKINKL</sequence>
<dbReference type="Pfam" id="PF04757">
    <property type="entry name" value="Pex2_Pex12"/>
    <property type="match status" value="1"/>
</dbReference>
<keyword evidence="9" id="KW-0812">Transmembrane</keyword>
<keyword evidence="15" id="KW-1133">Transmembrane helix</keyword>
<feature type="domain" description="RING-type" evidence="20">
    <location>
        <begin position="309"/>
        <end position="347"/>
    </location>
</feature>
<keyword evidence="8" id="KW-0808">Transferase</keyword>
<evidence type="ECO:0000313" key="22">
    <source>
        <dbReference type="Proteomes" id="UP000516314"/>
    </source>
</evidence>
<proteinExistence type="inferred from homology"/>
<keyword evidence="13" id="KW-0862">Zinc</keyword>
<dbReference type="GO" id="GO:0005778">
    <property type="term" value="C:peroxisomal membrane"/>
    <property type="evidence" value="ECO:0007669"/>
    <property type="project" value="UniProtKB-SubCell"/>
</dbReference>
<evidence type="ECO:0000256" key="4">
    <source>
        <dbReference type="ARBA" id="ARBA00008704"/>
    </source>
</evidence>
<keyword evidence="12" id="KW-0833">Ubl conjugation pathway</keyword>
<dbReference type="PROSITE" id="PS00518">
    <property type="entry name" value="ZF_RING_1"/>
    <property type="match status" value="1"/>
</dbReference>
<dbReference type="InterPro" id="IPR025654">
    <property type="entry name" value="PEX2/10"/>
</dbReference>
<keyword evidence="6" id="KW-0813">Transport</keyword>
<dbReference type="EC" id="2.3.2.27" evidence="5"/>
<evidence type="ECO:0000256" key="14">
    <source>
        <dbReference type="ARBA" id="ARBA00022927"/>
    </source>
</evidence>
<reference evidence="21 22" key="1">
    <citation type="submission" date="2020-09" db="EMBL/GenBank/DDBJ databases">
        <authorList>
            <person name="Ashkenazy H."/>
        </authorList>
    </citation>
    <scope>NUCLEOTIDE SEQUENCE [LARGE SCALE GENOMIC DNA]</scope>
    <source>
        <strain evidence="22">cv. Cdm-0</strain>
    </source>
</reference>
<evidence type="ECO:0000256" key="1">
    <source>
        <dbReference type="ARBA" id="ARBA00000900"/>
    </source>
</evidence>
<accession>A0A7G2ECK6</accession>
<dbReference type="GO" id="GO:0061630">
    <property type="term" value="F:ubiquitin protein ligase activity"/>
    <property type="evidence" value="ECO:0007669"/>
    <property type="project" value="UniProtKB-EC"/>
</dbReference>
<dbReference type="Pfam" id="PF13639">
    <property type="entry name" value="zf-RING_2"/>
    <property type="match status" value="1"/>
</dbReference>
<evidence type="ECO:0000256" key="18">
    <source>
        <dbReference type="PROSITE-ProRule" id="PRU00175"/>
    </source>
</evidence>
<comment type="similarity">
    <text evidence="4">Belongs to the pex2/pex10/pex12 family.</text>
</comment>
<dbReference type="AlphaFoldDB" id="A0A7G2ECK6"/>
<evidence type="ECO:0000256" key="10">
    <source>
        <dbReference type="ARBA" id="ARBA00022723"/>
    </source>
</evidence>
<comment type="pathway">
    <text evidence="3">Protein modification; protein ubiquitination.</text>
</comment>
<dbReference type="InterPro" id="IPR013083">
    <property type="entry name" value="Znf_RING/FYVE/PHD"/>
</dbReference>
<evidence type="ECO:0000313" key="21">
    <source>
        <dbReference type="EMBL" id="CAD5319562.1"/>
    </source>
</evidence>
<dbReference type="PROSITE" id="PS50089">
    <property type="entry name" value="ZF_RING_2"/>
    <property type="match status" value="1"/>
</dbReference>
<dbReference type="InterPro" id="IPR006845">
    <property type="entry name" value="Pex_N"/>
</dbReference>
<dbReference type="InterPro" id="IPR017907">
    <property type="entry name" value="Znf_RING_CS"/>
</dbReference>
<dbReference type="PANTHER" id="PTHR23350">
    <property type="entry name" value="PEROXISOME ASSEMBLY PROTEIN 10"/>
    <property type="match status" value="1"/>
</dbReference>
<gene>
    <name evidence="21" type="ORF">AT9943_LOCUS7737</name>
</gene>
<dbReference type="GO" id="GO:0008270">
    <property type="term" value="F:zinc ion binding"/>
    <property type="evidence" value="ECO:0007669"/>
    <property type="project" value="UniProtKB-KW"/>
</dbReference>
<dbReference type="GO" id="GO:0016558">
    <property type="term" value="P:protein import into peroxisome matrix"/>
    <property type="evidence" value="ECO:0007669"/>
    <property type="project" value="InterPro"/>
</dbReference>
<feature type="region of interest" description="Disordered" evidence="19">
    <location>
        <begin position="351"/>
        <end position="380"/>
    </location>
</feature>
<dbReference type="EMBL" id="LR881467">
    <property type="protein sequence ID" value="CAD5319562.1"/>
    <property type="molecule type" value="Genomic_DNA"/>
</dbReference>
<keyword evidence="11 18" id="KW-0863">Zinc-finger</keyword>
<dbReference type="Proteomes" id="UP000516314">
    <property type="component" value="Chromosome 2"/>
</dbReference>
<evidence type="ECO:0000256" key="9">
    <source>
        <dbReference type="ARBA" id="ARBA00022692"/>
    </source>
</evidence>
<comment type="subcellular location">
    <subcellularLocation>
        <location evidence="2">Peroxisome membrane</location>
        <topology evidence="2">Multi-pass membrane protein</topology>
    </subcellularLocation>
</comment>
<dbReference type="SMART" id="SM00184">
    <property type="entry name" value="RING"/>
    <property type="match status" value="1"/>
</dbReference>
<evidence type="ECO:0000256" key="17">
    <source>
        <dbReference type="ARBA" id="ARBA00023140"/>
    </source>
</evidence>
<evidence type="ECO:0000256" key="16">
    <source>
        <dbReference type="ARBA" id="ARBA00023136"/>
    </source>
</evidence>
<keyword evidence="14" id="KW-0653">Protein transport</keyword>
<keyword evidence="16" id="KW-0472">Membrane</keyword>
<organism evidence="21 22">
    <name type="scientific">Arabidopsis thaliana</name>
    <name type="common">Mouse-ear cress</name>
    <dbReference type="NCBI Taxonomy" id="3702"/>
    <lineage>
        <taxon>Eukaryota</taxon>
        <taxon>Viridiplantae</taxon>
        <taxon>Streptophyta</taxon>
        <taxon>Embryophyta</taxon>
        <taxon>Tracheophyta</taxon>
        <taxon>Spermatophyta</taxon>
        <taxon>Magnoliopsida</taxon>
        <taxon>eudicotyledons</taxon>
        <taxon>Gunneridae</taxon>
        <taxon>Pentapetalae</taxon>
        <taxon>rosids</taxon>
        <taxon>malvids</taxon>
        <taxon>Brassicales</taxon>
        <taxon>Brassicaceae</taxon>
        <taxon>Camelineae</taxon>
        <taxon>Arabidopsis</taxon>
    </lineage>
</organism>
<evidence type="ECO:0000256" key="8">
    <source>
        <dbReference type="ARBA" id="ARBA00022679"/>
    </source>
</evidence>
<protein>
    <recommendedName>
        <fullName evidence="5">RING-type E3 ubiquitin transferase</fullName>
        <ecNumber evidence="5">2.3.2.27</ecNumber>
    </recommendedName>
</protein>
<feature type="compositionally biased region" description="Polar residues" evidence="19">
    <location>
        <begin position="365"/>
        <end position="380"/>
    </location>
</feature>
<keyword evidence="10" id="KW-0479">Metal-binding</keyword>